<dbReference type="GO" id="GO:0005737">
    <property type="term" value="C:cytoplasm"/>
    <property type="evidence" value="ECO:0007669"/>
    <property type="project" value="TreeGrafter"/>
</dbReference>
<dbReference type="Pfam" id="PF00300">
    <property type="entry name" value="His_Phos_1"/>
    <property type="match status" value="1"/>
</dbReference>
<dbReference type="CDD" id="cd07067">
    <property type="entry name" value="HP_PGM_like"/>
    <property type="match status" value="1"/>
</dbReference>
<evidence type="ECO:0000256" key="1">
    <source>
        <dbReference type="PIRSR" id="PIRSR613078-2"/>
    </source>
</evidence>
<dbReference type="AlphaFoldDB" id="A0AAU9EAN2"/>
<dbReference type="InterPro" id="IPR050275">
    <property type="entry name" value="PGM_Phosphatase"/>
</dbReference>
<dbReference type="InterPro" id="IPR029033">
    <property type="entry name" value="His_PPase_superfam"/>
</dbReference>
<dbReference type="Gene3D" id="3.40.50.1240">
    <property type="entry name" value="Phosphoglycerate mutase-like"/>
    <property type="match status" value="1"/>
</dbReference>
<evidence type="ECO:0000313" key="2">
    <source>
        <dbReference type="EMBL" id="BEQ14153.1"/>
    </source>
</evidence>
<keyword evidence="3" id="KW-1185">Reference proteome</keyword>
<protein>
    <submittedName>
        <fullName evidence="2">Alpha-ribazole phosphatase</fullName>
    </submittedName>
</protein>
<dbReference type="KEGG" id="dmp:FAK_12190"/>
<dbReference type="SMART" id="SM00855">
    <property type="entry name" value="PGAM"/>
    <property type="match status" value="1"/>
</dbReference>
<organism evidence="2 3">
    <name type="scientific">Desulfoferula mesophila</name>
    <dbReference type="NCBI Taxonomy" id="3058419"/>
    <lineage>
        <taxon>Bacteria</taxon>
        <taxon>Pseudomonadati</taxon>
        <taxon>Thermodesulfobacteriota</taxon>
        <taxon>Desulfarculia</taxon>
        <taxon>Desulfarculales</taxon>
        <taxon>Desulfarculaceae</taxon>
        <taxon>Desulfoferula</taxon>
    </lineage>
</organism>
<feature type="binding site" evidence="1">
    <location>
        <position position="56"/>
    </location>
    <ligand>
        <name>substrate</name>
    </ligand>
</feature>
<evidence type="ECO:0000313" key="3">
    <source>
        <dbReference type="Proteomes" id="UP001366166"/>
    </source>
</evidence>
<name>A0AAU9EAN2_9BACT</name>
<sequence length="195" mass="21624">MIYLLRHGEITQSSPRRFVGRRDLPLTERGRTQAAQWGERLRGTVFQAVYTSPLSRCRESARLAAPGREIAVEPGWIEISLGAWEGLSVDEVRERFPGEYEARGQDLAGHRPQDGESFADVAERVTPLLEALAQGPEPVLVVAHSGVIRAGLCGLLGLPLDNLLRLDLDYAGMCLVEQGRQGWRLHGFNLRPEGF</sequence>
<dbReference type="PIRSF" id="PIRSF000709">
    <property type="entry name" value="6PFK_2-Ptase"/>
    <property type="match status" value="1"/>
</dbReference>
<proteinExistence type="predicted"/>
<dbReference type="GO" id="GO:0016791">
    <property type="term" value="F:phosphatase activity"/>
    <property type="evidence" value="ECO:0007669"/>
    <property type="project" value="TreeGrafter"/>
</dbReference>
<dbReference type="PANTHER" id="PTHR48100:SF1">
    <property type="entry name" value="HISTIDINE PHOSPHATASE FAMILY PROTEIN-RELATED"/>
    <property type="match status" value="1"/>
</dbReference>
<dbReference type="Proteomes" id="UP001366166">
    <property type="component" value="Chromosome"/>
</dbReference>
<dbReference type="SUPFAM" id="SSF53254">
    <property type="entry name" value="Phosphoglycerate mutase-like"/>
    <property type="match status" value="1"/>
</dbReference>
<gene>
    <name evidence="2" type="ORF">FAK_12190</name>
</gene>
<reference evidence="3" key="1">
    <citation type="journal article" date="2023" name="Arch. Microbiol.">
        <title>Desulfoferula mesophilus gen. nov. sp. nov., a mesophilic sulfate-reducing bacterium isolated from a brackish lake sediment.</title>
        <authorList>
            <person name="Watanabe T."/>
            <person name="Yabe T."/>
            <person name="Tsuji J.M."/>
            <person name="Fukui M."/>
        </authorList>
    </citation>
    <scope>NUCLEOTIDE SEQUENCE [LARGE SCALE GENOMIC DNA]</scope>
    <source>
        <strain evidence="3">12FAK</strain>
    </source>
</reference>
<dbReference type="RefSeq" id="WP_338605879.1">
    <property type="nucleotide sequence ID" value="NZ_AP028679.1"/>
</dbReference>
<dbReference type="InterPro" id="IPR013078">
    <property type="entry name" value="His_Pase_superF_clade-1"/>
</dbReference>
<accession>A0AAU9EAN2</accession>
<dbReference type="EMBL" id="AP028679">
    <property type="protein sequence ID" value="BEQ14153.1"/>
    <property type="molecule type" value="Genomic_DNA"/>
</dbReference>
<dbReference type="PANTHER" id="PTHR48100">
    <property type="entry name" value="BROAD-SPECIFICITY PHOSPHATASE YOR283W-RELATED"/>
    <property type="match status" value="1"/>
</dbReference>